<comment type="caution">
    <text evidence="1">The sequence shown here is derived from an EMBL/GenBank/DDBJ whole genome shotgun (WGS) entry which is preliminary data.</text>
</comment>
<organism evidence="1 2">
    <name type="scientific">Artemisia annua</name>
    <name type="common">Sweet wormwood</name>
    <dbReference type="NCBI Taxonomy" id="35608"/>
    <lineage>
        <taxon>Eukaryota</taxon>
        <taxon>Viridiplantae</taxon>
        <taxon>Streptophyta</taxon>
        <taxon>Embryophyta</taxon>
        <taxon>Tracheophyta</taxon>
        <taxon>Spermatophyta</taxon>
        <taxon>Magnoliopsida</taxon>
        <taxon>eudicotyledons</taxon>
        <taxon>Gunneridae</taxon>
        <taxon>Pentapetalae</taxon>
        <taxon>asterids</taxon>
        <taxon>campanulids</taxon>
        <taxon>Asterales</taxon>
        <taxon>Asteraceae</taxon>
        <taxon>Asteroideae</taxon>
        <taxon>Anthemideae</taxon>
        <taxon>Artemisiinae</taxon>
        <taxon>Artemisia</taxon>
    </lineage>
</organism>
<accession>A0A2U1PQ71</accession>
<keyword evidence="2" id="KW-1185">Reference proteome</keyword>
<protein>
    <submittedName>
        <fullName evidence="1">Uncharacterized protein</fullName>
    </submittedName>
</protein>
<dbReference type="AlphaFoldDB" id="A0A2U1PQ71"/>
<name>A0A2U1PQ71_ARTAN</name>
<reference evidence="1 2" key="1">
    <citation type="journal article" date="2018" name="Mol. Plant">
        <title>The genome of Artemisia annua provides insight into the evolution of Asteraceae family and artemisinin biosynthesis.</title>
        <authorList>
            <person name="Shen Q."/>
            <person name="Zhang L."/>
            <person name="Liao Z."/>
            <person name="Wang S."/>
            <person name="Yan T."/>
            <person name="Shi P."/>
            <person name="Liu M."/>
            <person name="Fu X."/>
            <person name="Pan Q."/>
            <person name="Wang Y."/>
            <person name="Lv Z."/>
            <person name="Lu X."/>
            <person name="Zhang F."/>
            <person name="Jiang W."/>
            <person name="Ma Y."/>
            <person name="Chen M."/>
            <person name="Hao X."/>
            <person name="Li L."/>
            <person name="Tang Y."/>
            <person name="Lv G."/>
            <person name="Zhou Y."/>
            <person name="Sun X."/>
            <person name="Brodelius P.E."/>
            <person name="Rose J.K.C."/>
            <person name="Tang K."/>
        </authorList>
    </citation>
    <scope>NUCLEOTIDE SEQUENCE [LARGE SCALE GENOMIC DNA]</scope>
    <source>
        <strain evidence="2">cv. Huhao1</strain>
        <tissue evidence="1">Leaf</tissue>
    </source>
</reference>
<evidence type="ECO:0000313" key="1">
    <source>
        <dbReference type="EMBL" id="PWA87906.1"/>
    </source>
</evidence>
<gene>
    <name evidence="1" type="ORF">CTI12_AA121650</name>
</gene>
<proteinExistence type="predicted"/>
<dbReference type="Proteomes" id="UP000245207">
    <property type="component" value="Unassembled WGS sequence"/>
</dbReference>
<evidence type="ECO:0000313" key="2">
    <source>
        <dbReference type="Proteomes" id="UP000245207"/>
    </source>
</evidence>
<dbReference type="EMBL" id="PKPP01000865">
    <property type="protein sequence ID" value="PWA87906.1"/>
    <property type="molecule type" value="Genomic_DNA"/>
</dbReference>
<sequence length="132" mass="15059">MANNNNANQLPLTTNYHVFPTRVTSLNFLNQVVNNGLAPVHPDVLQLNLYASVPDQVIGVSLHGSVTQKTEKTMVKELRTENWTSSMPRSRFSSRLLYCNFCKLEQKIIQYNPKFDICCLFRLLMLCASVDH</sequence>